<dbReference type="AlphaFoldDB" id="A0A5Q5CHM3"/>
<evidence type="ECO:0000256" key="2">
    <source>
        <dbReference type="ARBA" id="ARBA00010157"/>
    </source>
</evidence>
<keyword evidence="4 7" id="KW-0812">Transmembrane</keyword>
<dbReference type="PANTHER" id="PTHR33406">
    <property type="entry name" value="MEMBRANE PROTEIN MJ1562-RELATED"/>
    <property type="match status" value="1"/>
</dbReference>
<comment type="subcellular location">
    <subcellularLocation>
        <location evidence="1">Cell membrane</location>
        <topology evidence="1">Multi-pass membrane protein</topology>
    </subcellularLocation>
</comment>
<feature type="domain" description="Membrane transport protein MMPL" evidence="8">
    <location>
        <begin position="59"/>
        <end position="388"/>
    </location>
</feature>
<evidence type="ECO:0000256" key="4">
    <source>
        <dbReference type="ARBA" id="ARBA00022692"/>
    </source>
</evidence>
<protein>
    <submittedName>
        <fullName evidence="9">Transport protein</fullName>
    </submittedName>
</protein>
<dbReference type="NCBIfam" id="TIGR00833">
    <property type="entry name" value="actII"/>
    <property type="match status" value="1"/>
</dbReference>
<dbReference type="EMBL" id="CP000580">
    <property type="protein sequence ID" value="ABN98904.1"/>
    <property type="molecule type" value="Genomic_DNA"/>
</dbReference>
<evidence type="ECO:0000313" key="9">
    <source>
        <dbReference type="EMBL" id="ABN98904.1"/>
    </source>
</evidence>
<feature type="transmembrane region" description="Helical" evidence="7">
    <location>
        <begin position="861"/>
        <end position="885"/>
    </location>
</feature>
<name>A0A5Q5CHM3_MYCSJ</name>
<feature type="transmembrane region" description="Helical" evidence="7">
    <location>
        <begin position="335"/>
        <end position="358"/>
    </location>
</feature>
<evidence type="ECO:0000256" key="5">
    <source>
        <dbReference type="ARBA" id="ARBA00022989"/>
    </source>
</evidence>
<feature type="transmembrane region" description="Helical" evidence="7">
    <location>
        <begin position="897"/>
        <end position="917"/>
    </location>
</feature>
<feature type="transmembrane region" description="Helical" evidence="7">
    <location>
        <begin position="300"/>
        <end position="323"/>
    </location>
</feature>
<gene>
    <name evidence="9" type="ordered locus">Mjls_3125</name>
</gene>
<dbReference type="GO" id="GO:0005886">
    <property type="term" value="C:plasma membrane"/>
    <property type="evidence" value="ECO:0007669"/>
    <property type="project" value="UniProtKB-SubCell"/>
</dbReference>
<keyword evidence="5 7" id="KW-1133">Transmembrane helix</keyword>
<feature type="domain" description="Membrane transport protein MMPL" evidence="8">
    <location>
        <begin position="666"/>
        <end position="1001"/>
    </location>
</feature>
<feature type="transmembrane region" description="Helical" evidence="7">
    <location>
        <begin position="260"/>
        <end position="279"/>
    </location>
</feature>
<organism evidence="9">
    <name type="scientific">Mycobacterium sp. (strain JLS)</name>
    <dbReference type="NCBI Taxonomy" id="164757"/>
    <lineage>
        <taxon>Bacteria</taxon>
        <taxon>Bacillati</taxon>
        <taxon>Actinomycetota</taxon>
        <taxon>Actinomycetes</taxon>
        <taxon>Mycobacteriales</taxon>
        <taxon>Mycobacteriaceae</taxon>
        <taxon>Mycobacterium</taxon>
    </lineage>
</organism>
<feature type="transmembrane region" description="Helical" evidence="7">
    <location>
        <begin position="28"/>
        <end position="51"/>
    </location>
</feature>
<feature type="transmembrane region" description="Helical" evidence="7">
    <location>
        <begin position="954"/>
        <end position="975"/>
    </location>
</feature>
<dbReference type="InterPro" id="IPR004707">
    <property type="entry name" value="MmpL_fam"/>
</dbReference>
<feature type="transmembrane region" description="Helical" evidence="7">
    <location>
        <begin position="929"/>
        <end position="948"/>
    </location>
</feature>
<dbReference type="KEGG" id="mjl:Mjls_3125"/>
<dbReference type="Gene3D" id="1.20.1640.10">
    <property type="entry name" value="Multidrug efflux transporter AcrB transmembrane domain"/>
    <property type="match status" value="2"/>
</dbReference>
<dbReference type="InterPro" id="IPR050545">
    <property type="entry name" value="Mycobact_MmpL"/>
</dbReference>
<feature type="transmembrane region" description="Helical" evidence="7">
    <location>
        <begin position="207"/>
        <end position="240"/>
    </location>
</feature>
<feature type="transmembrane region" description="Helical" evidence="7">
    <location>
        <begin position="387"/>
        <end position="407"/>
    </location>
</feature>
<feature type="transmembrane region" description="Helical" evidence="7">
    <location>
        <begin position="835"/>
        <end position="854"/>
    </location>
</feature>
<dbReference type="PANTHER" id="PTHR33406:SF6">
    <property type="entry name" value="MEMBRANE PROTEIN YDGH-RELATED"/>
    <property type="match status" value="1"/>
</dbReference>
<reference evidence="9" key="1">
    <citation type="submission" date="2007-02" db="EMBL/GenBank/DDBJ databases">
        <title>Complete sequence of Mycobacterium sp. JLS.</title>
        <authorList>
            <consortium name="US DOE Joint Genome Institute"/>
            <person name="Copeland A."/>
            <person name="Lucas S."/>
            <person name="Lapidus A."/>
            <person name="Barry K."/>
            <person name="Detter J.C."/>
            <person name="Glavina del Rio T."/>
            <person name="Hammon N."/>
            <person name="Israni S."/>
            <person name="Dalin E."/>
            <person name="Tice H."/>
            <person name="Pitluck S."/>
            <person name="Chain P."/>
            <person name="Malfatti S."/>
            <person name="Shin M."/>
            <person name="Vergez L."/>
            <person name="Schmutz J."/>
            <person name="Larimer F."/>
            <person name="Land M."/>
            <person name="Hauser L."/>
            <person name="Kyrpides N."/>
            <person name="Mikhailova N."/>
            <person name="Miller C.D."/>
            <person name="Anderson A.J."/>
            <person name="Sims R.C."/>
            <person name="Richardson P."/>
        </authorList>
    </citation>
    <scope>NUCLEOTIDE SEQUENCE [LARGE SCALE GENOMIC DNA]</scope>
    <source>
        <strain evidence="9">JLS</strain>
    </source>
</reference>
<evidence type="ECO:0000256" key="1">
    <source>
        <dbReference type="ARBA" id="ARBA00004651"/>
    </source>
</evidence>
<dbReference type="InterPro" id="IPR004869">
    <property type="entry name" value="MMPL_dom"/>
</dbReference>
<keyword evidence="6 7" id="KW-0472">Membrane</keyword>
<comment type="similarity">
    <text evidence="2">Belongs to the resistance-nodulation-cell division (RND) (TC 2.A.6) family. MmpL subfamily.</text>
</comment>
<evidence type="ECO:0000256" key="6">
    <source>
        <dbReference type="ARBA" id="ARBA00023136"/>
    </source>
</evidence>
<dbReference type="SUPFAM" id="SSF82866">
    <property type="entry name" value="Multidrug efflux transporter AcrB transmembrane domain"/>
    <property type="match status" value="2"/>
</dbReference>
<keyword evidence="3" id="KW-1003">Cell membrane</keyword>
<evidence type="ECO:0000256" key="3">
    <source>
        <dbReference type="ARBA" id="ARBA00022475"/>
    </source>
</evidence>
<dbReference type="Pfam" id="PF03176">
    <property type="entry name" value="MMPL"/>
    <property type="match status" value="2"/>
</dbReference>
<proteinExistence type="inferred from homology"/>
<evidence type="ECO:0000259" key="8">
    <source>
        <dbReference type="Pfam" id="PF03176"/>
    </source>
</evidence>
<evidence type="ECO:0000256" key="7">
    <source>
        <dbReference type="SAM" id="Phobius"/>
    </source>
</evidence>
<accession>A0A5Q5CHM3</accession>
<sequence length="1077" mass="115336" precursor="true">MFDRTKLRGAFADGGFPQLGRFIVRHPVLIIVAWVAAAAVLFLLIPPLAVVSQKNPPEFLPNDAPVMVDSKKMSDAFKGAEETNTSNLNVVILSNPNGLSPDDEQTYRELVERLKADKEHVISTQDFIATPELRQVMTSKDGKAWNLPVSLTGYMGAPNGQAAYRAAGEIVREATAGTTLQANMVGAAATLEDINAIGARDQRMIEIATVGTILTILLVVYRSIIGMLIPLLTIGLALGVANQAVAGLGELGLGLGPQTIVLMTGMLMGAGTDFSIFFFSRYHELVREGLASDDAMVGALVTIGKVVAGSAATTAIAFLGLAFTTLGVFATVGPALSVTIAIGFLASITLLPSLIVLAGRRGWLTPRKDLTGRFWRRSGVHIVRRPVAHLVGSLAVLIVLAACAGFIKFNYDDRKALPADSESNRAYQAMDDHFPISTTMQQFVVIQAPDQDLRSPRSLADMEEMAQRIAALPDIDMVRGITRPTGEMLEQAKATYQAGEVGGKLDEASTLIEDNDANLNRLSGGAHQLADVLDQVRDGVLGAVGSVRGLAGALDDMSRKYGGAKTLDEIDRTATLVTNMRDLGNAIGVDVNRMTDIYAWADPVLRSLDNSPSCDADPECVTSREDMRRIVSTRESPYLNSISDLGSQLQDTEGYQTLDETIQGLSKSLKTATSAARELGLDEPNGVQNKIREVTQGANTLADSSRQLAEGVQLLVDQTKNIGGGLDQASDFLLAMKRDAAEPNQAGFYIPPQVLTQPEFKKAANLFVSKDGHTARYLVQTALDPFGTEAMDQVDEIIGAAEGARPNTTLANADISMVGFSPVQSNLREYYNGDIRFIIIFTLLVVFLVLCILLRAVIAPIYLVASVVLSYVSAIGIGVLFFQFILGQELSWTVPGMAFLVLVAVGADYNLLLIARIREESRDGIRTGIIRTVGATGGVITSAGLIFAASMLSLTVSSIGTVIQLGFVIGVGLLLDTFIVRTITVPAAAVLIGDANWWPSKPKYDEVVKADVPRCGAFQSPTTPRSRVRQRLLEVTANYRAYRAQIHDMQTEPITAAARTSVQPLAKSSANGVPTSQ</sequence>